<dbReference type="VEuPathDB" id="TriTrypDB:TvY486_0903900"/>
<sequence length="163" mass="18871">MSDDEEVILLQVCANKQCLGIEDLEFDEETGEMYCVNCRALYARTAKEGFRILLAEDEEQAVRMIFDRFDGGKGYWTYQDFVRFQDAVGSACDCDINSDEALRQFFKDEFDIDISQRESGEYVVWIKDLENMYGGYVYNNINALHKDCDTLENARLINTALLE</sequence>
<gene>
    <name evidence="1" type="ORF">TVY486_0903900</name>
</gene>
<organism evidence="1">
    <name type="scientific">Trypanosoma vivax (strain Y486)</name>
    <dbReference type="NCBI Taxonomy" id="1055687"/>
    <lineage>
        <taxon>Eukaryota</taxon>
        <taxon>Discoba</taxon>
        <taxon>Euglenozoa</taxon>
        <taxon>Kinetoplastea</taxon>
        <taxon>Metakinetoplastina</taxon>
        <taxon>Trypanosomatida</taxon>
        <taxon>Trypanosomatidae</taxon>
        <taxon>Trypanosoma</taxon>
        <taxon>Duttonella</taxon>
    </lineage>
</organism>
<name>G0U2R5_TRYVY</name>
<accession>G0U2R5</accession>
<dbReference type="OMA" id="LQVCANK"/>
<proteinExistence type="predicted"/>
<dbReference type="EMBL" id="HE573025">
    <property type="protein sequence ID" value="CCC50569.1"/>
    <property type="molecule type" value="Genomic_DNA"/>
</dbReference>
<dbReference type="AlphaFoldDB" id="G0U2R5"/>
<evidence type="ECO:0000313" key="1">
    <source>
        <dbReference type="EMBL" id="CCC50569.1"/>
    </source>
</evidence>
<reference evidence="1" key="1">
    <citation type="journal article" date="2012" name="Proc. Natl. Acad. Sci. U.S.A.">
        <title>Antigenic diversity is generated by distinct evolutionary mechanisms in African trypanosome species.</title>
        <authorList>
            <person name="Jackson A.P."/>
            <person name="Berry A."/>
            <person name="Aslett M."/>
            <person name="Allison H.C."/>
            <person name="Burton P."/>
            <person name="Vavrova-Anderson J."/>
            <person name="Brown R."/>
            <person name="Browne H."/>
            <person name="Corton N."/>
            <person name="Hauser H."/>
            <person name="Gamble J."/>
            <person name="Gilderthorp R."/>
            <person name="Marcello L."/>
            <person name="McQuillan J."/>
            <person name="Otto T.D."/>
            <person name="Quail M.A."/>
            <person name="Sanders M.J."/>
            <person name="van Tonder A."/>
            <person name="Ginger M.L."/>
            <person name="Field M.C."/>
            <person name="Barry J.D."/>
            <person name="Hertz-Fowler C."/>
            <person name="Berriman M."/>
        </authorList>
    </citation>
    <scope>NUCLEOTIDE SEQUENCE</scope>
    <source>
        <strain evidence="1">Y486</strain>
    </source>
</reference>
<protein>
    <submittedName>
        <fullName evidence="1">Uncharacterized protein</fullName>
    </submittedName>
</protein>